<organism evidence="1 2">
    <name type="scientific">Liquorilactobacillus nagelii</name>
    <dbReference type="NCBI Taxonomy" id="82688"/>
    <lineage>
        <taxon>Bacteria</taxon>
        <taxon>Bacillati</taxon>
        <taxon>Bacillota</taxon>
        <taxon>Bacilli</taxon>
        <taxon>Lactobacillales</taxon>
        <taxon>Lactobacillaceae</taxon>
        <taxon>Liquorilactobacillus</taxon>
    </lineage>
</organism>
<proteinExistence type="predicted"/>
<dbReference type="Proteomes" id="UP000324497">
    <property type="component" value="Chromosome"/>
</dbReference>
<dbReference type="EMBL" id="CP018180">
    <property type="protein sequence ID" value="AUJ32383.1"/>
    <property type="molecule type" value="Genomic_DNA"/>
</dbReference>
<evidence type="ECO:0000313" key="1">
    <source>
        <dbReference type="EMBL" id="AUJ32383.1"/>
    </source>
</evidence>
<sequence length="118" mass="14230">MIEIEQNKWLQLPTHFYRQLKTIYQIPAKDFLHPQMPAFQLRFFIHQAFKRNQLITIWLTDQEDNEYPVTGKIKQHLLKKDSFLIKSQESRLTYLANFSQIKYLALATEIDKNRTMIS</sequence>
<name>A0A3Q8CCV3_9LACO</name>
<gene>
    <name evidence="1" type="ORF">BSQ50_07295</name>
</gene>
<evidence type="ECO:0000313" key="2">
    <source>
        <dbReference type="Proteomes" id="UP000324497"/>
    </source>
</evidence>
<dbReference type="RefSeq" id="WP_148126820.1">
    <property type="nucleotide sequence ID" value="NZ_CP018180.1"/>
</dbReference>
<keyword evidence="2" id="KW-1185">Reference proteome</keyword>
<accession>A0A3Q8CCV3</accession>
<dbReference type="KEGG" id="lng:BSQ50_07295"/>
<dbReference type="AlphaFoldDB" id="A0A3Q8CCV3"/>
<protein>
    <submittedName>
        <fullName evidence="1">Uncharacterized protein</fullName>
    </submittedName>
</protein>
<reference evidence="1 2" key="1">
    <citation type="submission" date="2016-11" db="EMBL/GenBank/DDBJ databases">
        <title>Interaction between Lactobacillus species and yeast in water kefir.</title>
        <authorList>
            <person name="Behr J."/>
            <person name="Xu D."/>
            <person name="Vogel R.F."/>
        </authorList>
    </citation>
    <scope>NUCLEOTIDE SEQUENCE [LARGE SCALE GENOMIC DNA]</scope>
    <source>
        <strain evidence="1 2">TMW 1.1827</strain>
    </source>
</reference>